<feature type="region of interest" description="Disordered" evidence="2">
    <location>
        <begin position="77"/>
        <end position="100"/>
    </location>
</feature>
<dbReference type="Proteomes" id="UP001153636">
    <property type="component" value="Chromosome 1"/>
</dbReference>
<comment type="similarity">
    <text evidence="1">Belongs to the complex I LYR family.</text>
</comment>
<dbReference type="AlphaFoldDB" id="A0A9P0G5J2"/>
<protein>
    <recommendedName>
        <fullName evidence="3">Complex 1 LYR protein domain-containing protein</fullName>
    </recommendedName>
</protein>
<evidence type="ECO:0000259" key="3">
    <source>
        <dbReference type="Pfam" id="PF05347"/>
    </source>
</evidence>
<proteinExistence type="inferred from homology"/>
<dbReference type="GO" id="GO:0005739">
    <property type="term" value="C:mitochondrion"/>
    <property type="evidence" value="ECO:0007669"/>
    <property type="project" value="TreeGrafter"/>
</dbReference>
<dbReference type="PANTHER" id="PTHR21024:SF0">
    <property type="entry name" value="ELECTRON TRANSFER FLAVOPROTEIN REGULATORY FACTOR 1"/>
    <property type="match status" value="1"/>
</dbReference>
<keyword evidence="5" id="KW-1185">Reference proteome</keyword>
<dbReference type="InterPro" id="IPR045296">
    <property type="entry name" value="Complex1_LYR_ETFRF1_LYRM5"/>
</dbReference>
<name>A0A9P0G5J2_9CUCU</name>
<evidence type="ECO:0000256" key="1">
    <source>
        <dbReference type="ARBA" id="ARBA00009508"/>
    </source>
</evidence>
<dbReference type="GO" id="GO:0090324">
    <property type="term" value="P:negative regulation of oxidative phosphorylation"/>
    <property type="evidence" value="ECO:0007669"/>
    <property type="project" value="InterPro"/>
</dbReference>
<accession>A0A9P0G5J2</accession>
<sequence>MSQRSRVINLYKTFLNLSKDWPKGQDQFKQRLHNAFLKNKDEKDPEKIEKMITHGKFVVKEIEALYMLKKQNSNTKVSENPIANTSKATSGDCEDFEHSTEYPTQDKNIDIMEEFSDFDDNIRTKFWTMTFGERRLFLDSHGVKTRVQEALSLNRNYSIRYFLPIKNHSESSNNIIEDVQVYISAIVMEHLPEEMDWLDEEEEIVAATAIFFALQDESREYWVYPVNQRRQELGAFHVLWPEISIDDKR</sequence>
<evidence type="ECO:0000313" key="5">
    <source>
        <dbReference type="Proteomes" id="UP001153636"/>
    </source>
</evidence>
<dbReference type="InterPro" id="IPR052000">
    <property type="entry name" value="ETFRF1"/>
</dbReference>
<dbReference type="EMBL" id="OV651813">
    <property type="protein sequence ID" value="CAH1098751.1"/>
    <property type="molecule type" value="Genomic_DNA"/>
</dbReference>
<dbReference type="InterPro" id="IPR008011">
    <property type="entry name" value="Complex1_LYR_dom"/>
</dbReference>
<evidence type="ECO:0000256" key="2">
    <source>
        <dbReference type="SAM" id="MobiDB-lite"/>
    </source>
</evidence>
<dbReference type="OrthoDB" id="10258445at2759"/>
<dbReference type="GO" id="GO:0022904">
    <property type="term" value="P:respiratory electron transport chain"/>
    <property type="evidence" value="ECO:0007669"/>
    <property type="project" value="TreeGrafter"/>
</dbReference>
<dbReference type="PANTHER" id="PTHR21024">
    <property type="entry name" value="GROWTH HORMONE-INDUCIBLE SOLUBLE PROTEIN-RELATED"/>
    <property type="match status" value="1"/>
</dbReference>
<gene>
    <name evidence="4" type="ORF">PSYICH_LOCUS1347</name>
</gene>
<dbReference type="Pfam" id="PF05347">
    <property type="entry name" value="Complex1_LYR"/>
    <property type="match status" value="1"/>
</dbReference>
<reference evidence="4" key="1">
    <citation type="submission" date="2022-01" db="EMBL/GenBank/DDBJ databases">
        <authorList>
            <person name="King R."/>
        </authorList>
    </citation>
    <scope>NUCLEOTIDE SEQUENCE</scope>
</reference>
<feature type="compositionally biased region" description="Polar residues" evidence="2">
    <location>
        <begin position="77"/>
        <end position="89"/>
    </location>
</feature>
<organism evidence="4 5">
    <name type="scientific">Psylliodes chrysocephalus</name>
    <dbReference type="NCBI Taxonomy" id="3402493"/>
    <lineage>
        <taxon>Eukaryota</taxon>
        <taxon>Metazoa</taxon>
        <taxon>Ecdysozoa</taxon>
        <taxon>Arthropoda</taxon>
        <taxon>Hexapoda</taxon>
        <taxon>Insecta</taxon>
        <taxon>Pterygota</taxon>
        <taxon>Neoptera</taxon>
        <taxon>Endopterygota</taxon>
        <taxon>Coleoptera</taxon>
        <taxon>Polyphaga</taxon>
        <taxon>Cucujiformia</taxon>
        <taxon>Chrysomeloidea</taxon>
        <taxon>Chrysomelidae</taxon>
        <taxon>Galerucinae</taxon>
        <taxon>Alticini</taxon>
        <taxon>Psylliodes</taxon>
    </lineage>
</organism>
<feature type="domain" description="Complex 1 LYR protein" evidence="3">
    <location>
        <begin position="6"/>
        <end position="58"/>
    </location>
</feature>
<evidence type="ECO:0000313" key="4">
    <source>
        <dbReference type="EMBL" id="CAH1098751.1"/>
    </source>
</evidence>
<dbReference type="CDD" id="cd20265">
    <property type="entry name" value="Complex1_LYR_ETFRF1_LYRM5"/>
    <property type="match status" value="1"/>
</dbReference>